<keyword evidence="4" id="KW-1185">Reference proteome</keyword>
<evidence type="ECO:0000256" key="2">
    <source>
        <dbReference type="SAM" id="SignalP"/>
    </source>
</evidence>
<sequence length="488" mass="52945">MTKTTLLAASAAAALFAVPAAAQHPHHGAHAQHQQPAAPSPTPTPAPAHDHGAMDHNRHQPAPAAQPTQDHSQHQAAPPAQNDGQHGPDHAGMDHAAMGHGQAMMNMGMGATDYLNGSGTSRLPYNEAPMRGAMFHAGDWMLMAHGYAWATYTDQGGPRGDDMAFVTSMAMLMADRDLGDRVHLQLRGMASLEPAIGPRGYPNIFAVGEVANDQPLVDRQHPHDLFSELSARLDYRLGGGDSLFLYGGPVGEPALGPAAFMHRASARYLPLAPITHHWFDSTHITYGVLTAGYAAPRWQLEASAFRGREPDERRWNIETPKLDSWSVRASWTPSPQLAVQVSHGWLKSPEEFHPDENEARTTASINYATGPLTTTFAYSRKNRIPGPVLPAWLAEASYEIGRRHAVFGRLEHVTADELFPDHDDPLHDRQFKVTKLEAGYAYRLPIYGPLGVALGGTVAGYLKPDVLNAAYGKNPVSYTIFSKLVLGL</sequence>
<organism evidence="3 4">
    <name type="scientific">Sphingomonas lenta</name>
    <dbReference type="NCBI Taxonomy" id="1141887"/>
    <lineage>
        <taxon>Bacteria</taxon>
        <taxon>Pseudomonadati</taxon>
        <taxon>Pseudomonadota</taxon>
        <taxon>Alphaproteobacteria</taxon>
        <taxon>Sphingomonadales</taxon>
        <taxon>Sphingomonadaceae</taxon>
        <taxon>Sphingomonas</taxon>
    </lineage>
</organism>
<proteinExistence type="predicted"/>
<feature type="region of interest" description="Disordered" evidence="1">
    <location>
        <begin position="23"/>
        <end position="96"/>
    </location>
</feature>
<dbReference type="Proteomes" id="UP000218151">
    <property type="component" value="Unassembled WGS sequence"/>
</dbReference>
<dbReference type="AlphaFoldDB" id="A0A2A2SJJ5"/>
<dbReference type="SUPFAM" id="SSF56935">
    <property type="entry name" value="Porins"/>
    <property type="match status" value="1"/>
</dbReference>
<keyword evidence="2" id="KW-0732">Signal</keyword>
<evidence type="ECO:0000256" key="1">
    <source>
        <dbReference type="SAM" id="MobiDB-lite"/>
    </source>
</evidence>
<evidence type="ECO:0000313" key="4">
    <source>
        <dbReference type="Proteomes" id="UP000218151"/>
    </source>
</evidence>
<comment type="caution">
    <text evidence="3">The sequence shown here is derived from an EMBL/GenBank/DDBJ whole genome shotgun (WGS) entry which is preliminary data.</text>
</comment>
<protein>
    <recommendedName>
        <fullName evidence="5">Alginate export domain-containing protein</fullName>
    </recommendedName>
</protein>
<feature type="signal peptide" evidence="2">
    <location>
        <begin position="1"/>
        <end position="22"/>
    </location>
</feature>
<dbReference type="OrthoDB" id="5490906at2"/>
<feature type="chain" id="PRO_5012290986" description="Alginate export domain-containing protein" evidence="2">
    <location>
        <begin position="23"/>
        <end position="488"/>
    </location>
</feature>
<dbReference type="EMBL" id="NSLI01000001">
    <property type="protein sequence ID" value="PAX09447.1"/>
    <property type="molecule type" value="Genomic_DNA"/>
</dbReference>
<gene>
    <name evidence="3" type="ORF">CKY28_01450</name>
</gene>
<reference evidence="4" key="1">
    <citation type="submission" date="2017-09" db="EMBL/GenBank/DDBJ databases">
        <authorList>
            <person name="Feng G."/>
            <person name="Zhu H."/>
        </authorList>
    </citation>
    <scope>NUCLEOTIDE SEQUENCE [LARGE SCALE GENOMIC DNA]</scope>
    <source>
        <strain evidence="4">1PNM-20</strain>
    </source>
</reference>
<name>A0A2A2SJJ5_9SPHN</name>
<evidence type="ECO:0000313" key="3">
    <source>
        <dbReference type="EMBL" id="PAX09447.1"/>
    </source>
</evidence>
<accession>A0A2A2SJJ5</accession>
<dbReference type="RefSeq" id="WP_095996554.1">
    <property type="nucleotide sequence ID" value="NZ_NSLI01000001.1"/>
</dbReference>
<feature type="compositionally biased region" description="Basic and acidic residues" evidence="1">
    <location>
        <begin position="48"/>
        <end position="58"/>
    </location>
</feature>
<evidence type="ECO:0008006" key="5">
    <source>
        <dbReference type="Google" id="ProtNLM"/>
    </source>
</evidence>